<evidence type="ECO:0000313" key="3">
    <source>
        <dbReference type="EMBL" id="CAB0007426.1"/>
    </source>
</evidence>
<evidence type="ECO:0000313" key="4">
    <source>
        <dbReference type="Proteomes" id="UP000479000"/>
    </source>
</evidence>
<keyword evidence="4" id="KW-1185">Reference proteome</keyword>
<evidence type="ECO:0000313" key="2">
    <source>
        <dbReference type="EMBL" id="CAB0007423.1"/>
    </source>
</evidence>
<reference evidence="3 4" key="1">
    <citation type="submission" date="2020-02" db="EMBL/GenBank/DDBJ databases">
        <authorList>
            <person name="Ferguson B K."/>
        </authorList>
    </citation>
    <scope>NUCLEOTIDE SEQUENCE [LARGE SCALE GENOMIC DNA]</scope>
</reference>
<name>A0A6H5GWV3_9HEMI</name>
<evidence type="ECO:0000256" key="1">
    <source>
        <dbReference type="SAM" id="MobiDB-lite"/>
    </source>
</evidence>
<organism evidence="3 4">
    <name type="scientific">Nesidiocoris tenuis</name>
    <dbReference type="NCBI Taxonomy" id="355587"/>
    <lineage>
        <taxon>Eukaryota</taxon>
        <taxon>Metazoa</taxon>
        <taxon>Ecdysozoa</taxon>
        <taxon>Arthropoda</taxon>
        <taxon>Hexapoda</taxon>
        <taxon>Insecta</taxon>
        <taxon>Pterygota</taxon>
        <taxon>Neoptera</taxon>
        <taxon>Paraneoptera</taxon>
        <taxon>Hemiptera</taxon>
        <taxon>Heteroptera</taxon>
        <taxon>Panheteroptera</taxon>
        <taxon>Cimicomorpha</taxon>
        <taxon>Miridae</taxon>
        <taxon>Dicyphina</taxon>
        <taxon>Nesidiocoris</taxon>
    </lineage>
</organism>
<dbReference type="AlphaFoldDB" id="A0A6H5GWV3"/>
<accession>A0A6H5GWV3</accession>
<dbReference type="EMBL" id="CADCXU010019064">
    <property type="protein sequence ID" value="CAB0007423.1"/>
    <property type="molecule type" value="Genomic_DNA"/>
</dbReference>
<dbReference type="EMBL" id="CADCXU010019065">
    <property type="protein sequence ID" value="CAB0007426.1"/>
    <property type="molecule type" value="Genomic_DNA"/>
</dbReference>
<feature type="region of interest" description="Disordered" evidence="1">
    <location>
        <begin position="86"/>
        <end position="135"/>
    </location>
</feature>
<sequence>MRPSSLRKILPREGHIGWSKFIRVLHTLLNISTMKLQHCPIHSTVPFGPGLPLGRVASKNSHSYQIQLNINWKSCMPREFSATPEFGLDRRQSQNGVPADISDSRSRIKWERTQKKKSSVTSRDHPNTSVKEWNI</sequence>
<feature type="compositionally biased region" description="Basic and acidic residues" evidence="1">
    <location>
        <begin position="102"/>
        <end position="113"/>
    </location>
</feature>
<gene>
    <name evidence="2" type="ORF">NTEN_LOCUS12707</name>
    <name evidence="3" type="ORF">NTEN_LOCUS12708</name>
</gene>
<dbReference type="Proteomes" id="UP000479000">
    <property type="component" value="Unassembled WGS sequence"/>
</dbReference>
<proteinExistence type="predicted"/>
<protein>
    <submittedName>
        <fullName evidence="3">Uncharacterized protein</fullName>
    </submittedName>
</protein>